<feature type="domain" description="Protein export membrane protein SecD/SecF C-terminal" evidence="10">
    <location>
        <begin position="1"/>
        <end position="84"/>
    </location>
</feature>
<dbReference type="InterPro" id="IPR048634">
    <property type="entry name" value="SecD_SecF_C"/>
</dbReference>
<dbReference type="GO" id="GO:0005886">
    <property type="term" value="C:plasma membrane"/>
    <property type="evidence" value="ECO:0007669"/>
    <property type="project" value="UniProtKB-SubCell"/>
</dbReference>
<evidence type="ECO:0000256" key="7">
    <source>
        <dbReference type="ARBA" id="ARBA00023010"/>
    </source>
</evidence>
<evidence type="ECO:0000256" key="6">
    <source>
        <dbReference type="ARBA" id="ARBA00022989"/>
    </source>
</evidence>
<name>X1MLH4_9ZZZZ</name>
<gene>
    <name evidence="11" type="ORF">S06H3_25262</name>
</gene>
<protein>
    <recommendedName>
        <fullName evidence="10">Protein export membrane protein SecD/SecF C-terminal domain-containing protein</fullName>
    </recommendedName>
</protein>
<reference evidence="11" key="1">
    <citation type="journal article" date="2014" name="Front. Microbiol.">
        <title>High frequency of phylogenetically diverse reductive dehalogenase-homologous genes in deep subseafloor sedimentary metagenomes.</title>
        <authorList>
            <person name="Kawai M."/>
            <person name="Futagami T."/>
            <person name="Toyoda A."/>
            <person name="Takaki Y."/>
            <person name="Nishi S."/>
            <person name="Hori S."/>
            <person name="Arai W."/>
            <person name="Tsubouchi T."/>
            <person name="Morono Y."/>
            <person name="Uchiyama I."/>
            <person name="Ito T."/>
            <person name="Fujiyama A."/>
            <person name="Inagaki F."/>
            <person name="Takami H."/>
        </authorList>
    </citation>
    <scope>NUCLEOTIDE SEQUENCE</scope>
    <source>
        <strain evidence="11">Expedition CK06-06</strain>
    </source>
</reference>
<dbReference type="InterPro" id="IPR022813">
    <property type="entry name" value="SecD/SecF_arch_bac"/>
</dbReference>
<evidence type="ECO:0000256" key="3">
    <source>
        <dbReference type="ARBA" id="ARBA00022475"/>
    </source>
</evidence>
<organism evidence="11">
    <name type="scientific">marine sediment metagenome</name>
    <dbReference type="NCBI Taxonomy" id="412755"/>
    <lineage>
        <taxon>unclassified sequences</taxon>
        <taxon>metagenomes</taxon>
        <taxon>ecological metagenomes</taxon>
    </lineage>
</organism>
<comment type="caution">
    <text evidence="11">The sequence shown here is derived from an EMBL/GenBank/DDBJ whole genome shotgun (WGS) entry which is preliminary data.</text>
</comment>
<keyword evidence="3" id="KW-1003">Cell membrane</keyword>
<evidence type="ECO:0000256" key="2">
    <source>
        <dbReference type="ARBA" id="ARBA00022448"/>
    </source>
</evidence>
<keyword evidence="6 9" id="KW-1133">Transmembrane helix</keyword>
<dbReference type="GO" id="GO:0015031">
    <property type="term" value="P:protein transport"/>
    <property type="evidence" value="ECO:0007669"/>
    <property type="project" value="UniProtKB-KW"/>
</dbReference>
<sequence length="103" mass="11599">VFDRIRENLLRGSSPDFEVVVNNSLVETLTRSLNTSLTTIIVVLALLLFVGSTIQNFAVVLLIGIIAGTFSSLFIAPSLLVVWERGEWRRFIQWLPVVKARDR</sequence>
<evidence type="ECO:0000256" key="1">
    <source>
        <dbReference type="ARBA" id="ARBA00004651"/>
    </source>
</evidence>
<keyword evidence="7" id="KW-0811">Translocation</keyword>
<feature type="transmembrane region" description="Helical" evidence="9">
    <location>
        <begin position="57"/>
        <end position="83"/>
    </location>
</feature>
<dbReference type="AlphaFoldDB" id="X1MLH4"/>
<dbReference type="Gene3D" id="1.20.1640.10">
    <property type="entry name" value="Multidrug efflux transporter AcrB transmembrane domain"/>
    <property type="match status" value="1"/>
</dbReference>
<evidence type="ECO:0000256" key="4">
    <source>
        <dbReference type="ARBA" id="ARBA00022692"/>
    </source>
</evidence>
<dbReference type="EMBL" id="BARV01014536">
    <property type="protein sequence ID" value="GAI32153.1"/>
    <property type="molecule type" value="Genomic_DNA"/>
</dbReference>
<keyword evidence="8 9" id="KW-0472">Membrane</keyword>
<keyword evidence="2" id="KW-0813">Transport</keyword>
<evidence type="ECO:0000256" key="5">
    <source>
        <dbReference type="ARBA" id="ARBA00022927"/>
    </source>
</evidence>
<evidence type="ECO:0000256" key="9">
    <source>
        <dbReference type="SAM" id="Phobius"/>
    </source>
</evidence>
<dbReference type="SUPFAM" id="SSF82866">
    <property type="entry name" value="Multidrug efflux transporter AcrB transmembrane domain"/>
    <property type="match status" value="1"/>
</dbReference>
<evidence type="ECO:0000313" key="11">
    <source>
        <dbReference type="EMBL" id="GAI32153.1"/>
    </source>
</evidence>
<feature type="transmembrane region" description="Helical" evidence="9">
    <location>
        <begin position="33"/>
        <end position="51"/>
    </location>
</feature>
<accession>X1MLH4</accession>
<keyword evidence="4 9" id="KW-0812">Transmembrane</keyword>
<feature type="non-terminal residue" evidence="11">
    <location>
        <position position="1"/>
    </location>
</feature>
<dbReference type="PANTHER" id="PTHR30081:SF8">
    <property type="entry name" value="PROTEIN TRANSLOCASE SUBUNIT SECF"/>
    <property type="match status" value="1"/>
</dbReference>
<dbReference type="PANTHER" id="PTHR30081">
    <property type="entry name" value="PROTEIN-EXPORT MEMBRANE PROTEIN SEC"/>
    <property type="match status" value="1"/>
</dbReference>
<proteinExistence type="predicted"/>
<evidence type="ECO:0000256" key="8">
    <source>
        <dbReference type="ARBA" id="ARBA00023136"/>
    </source>
</evidence>
<comment type="subcellular location">
    <subcellularLocation>
        <location evidence="1">Cell membrane</location>
        <topology evidence="1">Multi-pass membrane protein</topology>
    </subcellularLocation>
</comment>
<keyword evidence="5" id="KW-0653">Protein transport</keyword>
<evidence type="ECO:0000259" key="10">
    <source>
        <dbReference type="Pfam" id="PF02355"/>
    </source>
</evidence>
<dbReference type="Pfam" id="PF02355">
    <property type="entry name" value="SecD_SecF_C"/>
    <property type="match status" value="1"/>
</dbReference>